<dbReference type="CDD" id="cd16363">
    <property type="entry name" value="Col_Im_like"/>
    <property type="match status" value="1"/>
</dbReference>
<evidence type="ECO:0000313" key="3">
    <source>
        <dbReference type="EMBL" id="KOO05191.1"/>
    </source>
</evidence>
<dbReference type="PATRIC" id="fig|171383.3.peg.4392"/>
<dbReference type="InterPro" id="IPR035900">
    <property type="entry name" value="Colicin_E_sf"/>
</dbReference>
<accession>A0A0M0HSZ0</accession>
<gene>
    <name evidence="3" type="ORF">AKJ31_21545</name>
</gene>
<evidence type="ECO:0000313" key="4">
    <source>
        <dbReference type="Proteomes" id="UP000037530"/>
    </source>
</evidence>
<evidence type="ECO:0000256" key="1">
    <source>
        <dbReference type="ARBA" id="ARBA00009346"/>
    </source>
</evidence>
<dbReference type="STRING" id="171383.AKJ31_21545"/>
<dbReference type="OrthoDB" id="6810874at2"/>
<keyword evidence="2" id="KW-0079">Bacteriocin immunity</keyword>
<protein>
    <submittedName>
        <fullName evidence="3">Bacteriocin immunity protein</fullName>
    </submittedName>
</protein>
<dbReference type="Proteomes" id="UP000037530">
    <property type="component" value="Unassembled WGS sequence"/>
</dbReference>
<comment type="similarity">
    <text evidence="1">Belongs to the colicins ColE2/ColE8/ColE9 and pyocins S1/S2 family.</text>
</comment>
<dbReference type="EMBL" id="LHPI01000037">
    <property type="protein sequence ID" value="KOO05191.1"/>
    <property type="molecule type" value="Genomic_DNA"/>
</dbReference>
<dbReference type="AlphaFoldDB" id="A0A0M0HSZ0"/>
<proteinExistence type="inferred from homology"/>
<sequence length="93" mass="10885">MELKGKLQDYTESEFRRFLDEFFEDTETNNLPDSEYDEYISKLAKHFSTIVEHPEGNGLIFHPAASREDSVDGVIEELKSWYKQQGKGCFKDE</sequence>
<dbReference type="GO" id="GO:0030153">
    <property type="term" value="P:bacteriocin immunity"/>
    <property type="evidence" value="ECO:0007669"/>
    <property type="project" value="UniProtKB-KW"/>
</dbReference>
<name>A0A0M0HSZ0_9VIBR</name>
<dbReference type="Gene3D" id="1.10.1200.20">
    <property type="entry name" value="Colicin E immunity protein"/>
    <property type="match status" value="1"/>
</dbReference>
<evidence type="ECO:0000256" key="2">
    <source>
        <dbReference type="ARBA" id="ARBA00023025"/>
    </source>
</evidence>
<dbReference type="Pfam" id="PF01320">
    <property type="entry name" value="Colicin_Pyocin"/>
    <property type="match status" value="1"/>
</dbReference>
<organism evidence="3 4">
    <name type="scientific">Vibrio hepatarius</name>
    <dbReference type="NCBI Taxonomy" id="171383"/>
    <lineage>
        <taxon>Bacteria</taxon>
        <taxon>Pseudomonadati</taxon>
        <taxon>Pseudomonadota</taxon>
        <taxon>Gammaproteobacteria</taxon>
        <taxon>Vibrionales</taxon>
        <taxon>Vibrionaceae</taxon>
        <taxon>Vibrio</taxon>
        <taxon>Vibrio oreintalis group</taxon>
    </lineage>
</organism>
<comment type="caution">
    <text evidence="3">The sequence shown here is derived from an EMBL/GenBank/DDBJ whole genome shotgun (WGS) entry which is preliminary data.</text>
</comment>
<dbReference type="PRINTS" id="PR01299">
    <property type="entry name" value="PYOCIN"/>
</dbReference>
<dbReference type="InterPro" id="IPR000290">
    <property type="entry name" value="Colicin_pyocin"/>
</dbReference>
<keyword evidence="4" id="KW-1185">Reference proteome</keyword>
<dbReference type="SUPFAM" id="SSF47345">
    <property type="entry name" value="Colicin E immunity proteins"/>
    <property type="match status" value="1"/>
</dbReference>
<dbReference type="RefSeq" id="WP_017190626.1">
    <property type="nucleotide sequence ID" value="NZ_LHPI01000037.1"/>
</dbReference>
<reference evidence="4" key="1">
    <citation type="submission" date="2015-08" db="EMBL/GenBank/DDBJ databases">
        <title>Vibrio galatheae sp. nov., a novel member of the Vibrionaceae family isolated from the Solomon Islands.</title>
        <authorList>
            <person name="Giubergia S."/>
            <person name="Machado H."/>
            <person name="Mateiu R.V."/>
            <person name="Gram L."/>
        </authorList>
    </citation>
    <scope>NUCLEOTIDE SEQUENCE [LARGE SCALE GENOMIC DNA]</scope>
    <source>
        <strain evidence="4">DSM 19134</strain>
    </source>
</reference>
<dbReference type="GO" id="GO:0015643">
    <property type="term" value="F:toxic substance binding"/>
    <property type="evidence" value="ECO:0007669"/>
    <property type="project" value="InterPro"/>
</dbReference>